<dbReference type="PANTHER" id="PTHR30158:SF23">
    <property type="entry name" value="MULTIDRUG RESISTANCE PROTEIN MEXA"/>
    <property type="match status" value="1"/>
</dbReference>
<dbReference type="InterPro" id="IPR058624">
    <property type="entry name" value="MdtA-like_HH"/>
</dbReference>
<dbReference type="SUPFAM" id="SSF111369">
    <property type="entry name" value="HlyD-like secretion proteins"/>
    <property type="match status" value="1"/>
</dbReference>
<dbReference type="GO" id="GO:0030313">
    <property type="term" value="C:cell envelope"/>
    <property type="evidence" value="ECO:0007669"/>
    <property type="project" value="UniProtKB-SubCell"/>
</dbReference>
<dbReference type="InterPro" id="IPR006143">
    <property type="entry name" value="RND_pump_MFP"/>
</dbReference>
<gene>
    <name evidence="9" type="ORF">CLV60_10147</name>
</gene>
<dbReference type="Pfam" id="PF25876">
    <property type="entry name" value="HH_MFP_RND"/>
    <property type="match status" value="1"/>
</dbReference>
<feature type="coiled-coil region" evidence="3">
    <location>
        <begin position="95"/>
        <end position="122"/>
    </location>
</feature>
<dbReference type="InterPro" id="IPR058627">
    <property type="entry name" value="MdtA-like_C"/>
</dbReference>
<dbReference type="InterPro" id="IPR058625">
    <property type="entry name" value="MdtA-like_BSH"/>
</dbReference>
<dbReference type="Gene3D" id="1.10.287.470">
    <property type="entry name" value="Helix hairpin bin"/>
    <property type="match status" value="1"/>
</dbReference>
<evidence type="ECO:0000259" key="8">
    <source>
        <dbReference type="Pfam" id="PF25967"/>
    </source>
</evidence>
<dbReference type="Pfam" id="PF25917">
    <property type="entry name" value="BSH_RND"/>
    <property type="match status" value="1"/>
</dbReference>
<protein>
    <submittedName>
        <fullName evidence="9">Membrane fusion protein (Multidrug efflux system)</fullName>
    </submittedName>
</protein>
<feature type="chain" id="PRO_5015199215" evidence="4">
    <location>
        <begin position="31"/>
        <end position="382"/>
    </location>
</feature>
<dbReference type="OrthoDB" id="9801814at2"/>
<feature type="domain" description="Multidrug resistance protein MdtA-like C-terminal permuted SH3" evidence="8">
    <location>
        <begin position="302"/>
        <end position="361"/>
    </location>
</feature>
<comment type="caution">
    <text evidence="9">The sequence shown here is derived from an EMBL/GenBank/DDBJ whole genome shotgun (WGS) entry which is preliminary data.</text>
</comment>
<keyword evidence="3" id="KW-0175">Coiled coil</keyword>
<proteinExistence type="inferred from homology"/>
<dbReference type="Gene3D" id="2.40.30.170">
    <property type="match status" value="1"/>
</dbReference>
<dbReference type="PANTHER" id="PTHR30158">
    <property type="entry name" value="ACRA/E-RELATED COMPONENT OF DRUG EFFLUX TRANSPORTER"/>
    <property type="match status" value="1"/>
</dbReference>
<dbReference type="InterPro" id="IPR058626">
    <property type="entry name" value="MdtA-like_b-barrel"/>
</dbReference>
<evidence type="ECO:0000256" key="4">
    <source>
        <dbReference type="SAM" id="SignalP"/>
    </source>
</evidence>
<evidence type="ECO:0000259" key="6">
    <source>
        <dbReference type="Pfam" id="PF25917"/>
    </source>
</evidence>
<dbReference type="Pfam" id="PF25944">
    <property type="entry name" value="Beta-barrel_RND"/>
    <property type="match status" value="1"/>
</dbReference>
<keyword evidence="10" id="KW-1185">Reference proteome</keyword>
<feature type="domain" description="Multidrug resistance protein MdtA-like barrel-sandwich hybrid" evidence="6">
    <location>
        <begin position="62"/>
        <end position="203"/>
    </location>
</feature>
<evidence type="ECO:0000256" key="1">
    <source>
        <dbReference type="ARBA" id="ARBA00004196"/>
    </source>
</evidence>
<evidence type="ECO:0000313" key="10">
    <source>
        <dbReference type="Proteomes" id="UP000241964"/>
    </source>
</evidence>
<evidence type="ECO:0000259" key="5">
    <source>
        <dbReference type="Pfam" id="PF25876"/>
    </source>
</evidence>
<evidence type="ECO:0000259" key="7">
    <source>
        <dbReference type="Pfam" id="PF25944"/>
    </source>
</evidence>
<feature type="domain" description="Multidrug resistance protein MdtA-like alpha-helical hairpin" evidence="5">
    <location>
        <begin position="103"/>
        <end position="171"/>
    </location>
</feature>
<keyword evidence="4" id="KW-0732">Signal</keyword>
<dbReference type="AlphaFoldDB" id="A0A2P8GI95"/>
<feature type="signal peptide" evidence="4">
    <location>
        <begin position="1"/>
        <end position="30"/>
    </location>
</feature>
<dbReference type="NCBIfam" id="TIGR01730">
    <property type="entry name" value="RND_mfp"/>
    <property type="match status" value="1"/>
</dbReference>
<dbReference type="GO" id="GO:0005886">
    <property type="term" value="C:plasma membrane"/>
    <property type="evidence" value="ECO:0007669"/>
    <property type="project" value="TreeGrafter"/>
</dbReference>
<dbReference type="Gene3D" id="2.40.420.20">
    <property type="match status" value="1"/>
</dbReference>
<comment type="subcellular location">
    <subcellularLocation>
        <location evidence="1">Cell envelope</location>
    </subcellularLocation>
</comment>
<comment type="similarity">
    <text evidence="2">Belongs to the membrane fusion protein (MFP) (TC 8.A.1) family.</text>
</comment>
<dbReference type="GO" id="GO:0046677">
    <property type="term" value="P:response to antibiotic"/>
    <property type="evidence" value="ECO:0007669"/>
    <property type="project" value="TreeGrafter"/>
</dbReference>
<sequence length="382" mass="42031">MKKILFRTAIFIAVPIILSSCNTNPTQAVATEKPQEYPVITIRPESAVLHIDYPARLEGRQNIEIRPKVDGFIDKIYIEEGAVVRKGQLLFSIHAPQYEQEVKTATAAIKSAEAEVNLARMQVEKTRPLEKEGIISSYELKSAEYTLHAREAALAQTRASLANAKNNVGYTRITSPVDGVIGLIPYKTGSLVSSTSPQALTTVSDIGEMIAYFSWDEKQYLDFTYNHDGSKLGTKLKSIPPVQLILANKREYPLKGQIESVGGLINTSTGSIPVRASFQNPARLLRTGASGLVRIPTQLKEAILIPAKATFELQEKTFVYTVKKDGTIQSIEIQIQSTTPDGRYVVGKGLTGGEKVVTEGLPTLKDGMRIRPMETNITYHVE</sequence>
<evidence type="ECO:0000256" key="2">
    <source>
        <dbReference type="ARBA" id="ARBA00009477"/>
    </source>
</evidence>
<dbReference type="Proteomes" id="UP000241964">
    <property type="component" value="Unassembled WGS sequence"/>
</dbReference>
<reference evidence="9 10" key="1">
    <citation type="submission" date="2018-03" db="EMBL/GenBank/DDBJ databases">
        <title>Genomic Encyclopedia of Archaeal and Bacterial Type Strains, Phase II (KMG-II): from individual species to whole genera.</title>
        <authorList>
            <person name="Goeker M."/>
        </authorList>
    </citation>
    <scope>NUCLEOTIDE SEQUENCE [LARGE SCALE GENOMIC DNA]</scope>
    <source>
        <strain evidence="9 10">DSM 29057</strain>
    </source>
</reference>
<dbReference type="RefSeq" id="WP_106593386.1">
    <property type="nucleotide sequence ID" value="NZ_PYAS01000001.1"/>
</dbReference>
<dbReference type="Gene3D" id="2.40.50.100">
    <property type="match status" value="1"/>
</dbReference>
<evidence type="ECO:0000313" key="9">
    <source>
        <dbReference type="EMBL" id="PSL33678.1"/>
    </source>
</evidence>
<dbReference type="EMBL" id="PYAS01000001">
    <property type="protein sequence ID" value="PSL33678.1"/>
    <property type="molecule type" value="Genomic_DNA"/>
</dbReference>
<evidence type="ECO:0000256" key="3">
    <source>
        <dbReference type="SAM" id="Coils"/>
    </source>
</evidence>
<dbReference type="PROSITE" id="PS51257">
    <property type="entry name" value="PROKAR_LIPOPROTEIN"/>
    <property type="match status" value="1"/>
</dbReference>
<dbReference type="GO" id="GO:0022857">
    <property type="term" value="F:transmembrane transporter activity"/>
    <property type="evidence" value="ECO:0007669"/>
    <property type="project" value="InterPro"/>
</dbReference>
<accession>A0A2P8GI95</accession>
<feature type="domain" description="Multidrug resistance protein MdtA-like beta-barrel" evidence="7">
    <location>
        <begin position="231"/>
        <end position="295"/>
    </location>
</feature>
<name>A0A2P8GI95_9BACT</name>
<dbReference type="Pfam" id="PF25967">
    <property type="entry name" value="RND-MFP_C"/>
    <property type="match status" value="1"/>
</dbReference>
<organism evidence="9 10">
    <name type="scientific">Dyadobacter jiangsuensis</name>
    <dbReference type="NCBI Taxonomy" id="1591085"/>
    <lineage>
        <taxon>Bacteria</taxon>
        <taxon>Pseudomonadati</taxon>
        <taxon>Bacteroidota</taxon>
        <taxon>Cytophagia</taxon>
        <taxon>Cytophagales</taxon>
        <taxon>Spirosomataceae</taxon>
        <taxon>Dyadobacter</taxon>
    </lineage>
</organism>